<feature type="binding site" evidence="5">
    <location>
        <position position="41"/>
    </location>
    <ligand>
        <name>dimethylallyl diphosphate</name>
        <dbReference type="ChEBI" id="CHEBI:57623"/>
    </ligand>
</feature>
<dbReference type="OrthoDB" id="9804068at2"/>
<dbReference type="PANTHER" id="PTHR30426">
    <property type="entry name" value="4-HYDROXY-3-METHYLBUT-2-ENYL DIPHOSPHATE REDUCTASE"/>
    <property type="match status" value="1"/>
</dbReference>
<feature type="binding site" evidence="5">
    <location>
        <position position="226"/>
    </location>
    <ligand>
        <name>(2E)-4-hydroxy-3-methylbut-2-enyl diphosphate</name>
        <dbReference type="ChEBI" id="CHEBI:128753"/>
    </ligand>
</feature>
<dbReference type="CDD" id="cd13944">
    <property type="entry name" value="lytB_ispH"/>
    <property type="match status" value="1"/>
</dbReference>
<dbReference type="GO" id="GO:0050992">
    <property type="term" value="P:dimethylallyl diphosphate biosynthetic process"/>
    <property type="evidence" value="ECO:0007669"/>
    <property type="project" value="UniProtKB-UniRule"/>
</dbReference>
<feature type="binding site" evidence="5">
    <location>
        <position position="41"/>
    </location>
    <ligand>
        <name>isopentenyl diphosphate</name>
        <dbReference type="ChEBI" id="CHEBI:128769"/>
    </ligand>
</feature>
<dbReference type="UniPathway" id="UPA00056">
    <property type="reaction ID" value="UER00097"/>
</dbReference>
<feature type="binding site" evidence="5">
    <location>
        <position position="269"/>
    </location>
    <ligand>
        <name>isopentenyl diphosphate</name>
        <dbReference type="ChEBI" id="CHEBI:128769"/>
    </ligand>
</feature>
<comment type="catalytic activity">
    <reaction evidence="5">
        <text>isopentenyl diphosphate + 2 oxidized [2Fe-2S]-[ferredoxin] + H2O = (2E)-4-hydroxy-3-methylbut-2-enyl diphosphate + 2 reduced [2Fe-2S]-[ferredoxin] + 2 H(+)</text>
        <dbReference type="Rhea" id="RHEA:24488"/>
        <dbReference type="Rhea" id="RHEA-COMP:10000"/>
        <dbReference type="Rhea" id="RHEA-COMP:10001"/>
        <dbReference type="ChEBI" id="CHEBI:15377"/>
        <dbReference type="ChEBI" id="CHEBI:15378"/>
        <dbReference type="ChEBI" id="CHEBI:33737"/>
        <dbReference type="ChEBI" id="CHEBI:33738"/>
        <dbReference type="ChEBI" id="CHEBI:128753"/>
        <dbReference type="ChEBI" id="CHEBI:128769"/>
        <dbReference type="EC" id="1.17.7.4"/>
    </reaction>
</comment>
<feature type="binding site" evidence="5">
    <location>
        <position position="96"/>
    </location>
    <ligand>
        <name>[4Fe-4S] cluster</name>
        <dbReference type="ChEBI" id="CHEBI:49883"/>
    </ligand>
</feature>
<feature type="binding site" evidence="5">
    <location>
        <position position="124"/>
    </location>
    <ligand>
        <name>dimethylallyl diphosphate</name>
        <dbReference type="ChEBI" id="CHEBI:57623"/>
    </ligand>
</feature>
<feature type="binding site" evidence="5">
    <location>
        <position position="225"/>
    </location>
    <ligand>
        <name>dimethylallyl diphosphate</name>
        <dbReference type="ChEBI" id="CHEBI:57623"/>
    </ligand>
</feature>
<comment type="function">
    <text evidence="5">Catalyzes the conversion of 1-hydroxy-2-methyl-2-(E)-butenyl 4-diphosphate (HMBPP) into a mixture of isopentenyl diphosphate (IPP) and dimethylallyl diphosphate (DMAPP). Acts in the terminal step of the DOXP/MEP pathway for isoprenoid precursor biosynthesis.</text>
</comment>
<dbReference type="AlphaFoldDB" id="A0A318D179"/>
<dbReference type="InterPro" id="IPR003451">
    <property type="entry name" value="LytB/IspH"/>
</dbReference>
<keyword evidence="3 5" id="KW-0408">Iron</keyword>
<evidence type="ECO:0000256" key="4">
    <source>
        <dbReference type="ARBA" id="ARBA00023014"/>
    </source>
</evidence>
<feature type="binding site" evidence="5">
    <location>
        <position position="124"/>
    </location>
    <ligand>
        <name>isopentenyl diphosphate</name>
        <dbReference type="ChEBI" id="CHEBI:128769"/>
    </ligand>
</feature>
<evidence type="ECO:0000256" key="1">
    <source>
        <dbReference type="ARBA" id="ARBA00022485"/>
    </source>
</evidence>
<dbReference type="EMBL" id="QICH01000002">
    <property type="protein sequence ID" value="PXF62976.1"/>
    <property type="molecule type" value="Genomic_DNA"/>
</dbReference>
<comment type="cofactor">
    <cofactor evidence="5">
        <name>[4Fe-4S] cluster</name>
        <dbReference type="ChEBI" id="CHEBI:49883"/>
    </cofactor>
    <text evidence="5">Binds 1 [4Fe-4S] cluster per subunit.</text>
</comment>
<keyword evidence="5" id="KW-0560">Oxidoreductase</keyword>
<evidence type="ECO:0000313" key="6">
    <source>
        <dbReference type="EMBL" id="PXF62976.1"/>
    </source>
</evidence>
<dbReference type="Gene3D" id="3.40.50.11270">
    <property type="match status" value="1"/>
</dbReference>
<feature type="binding site" evidence="5">
    <location>
        <position position="74"/>
    </location>
    <ligand>
        <name>(2E)-4-hydroxy-3-methylbut-2-enyl diphosphate</name>
        <dbReference type="ChEBI" id="CHEBI:128753"/>
    </ligand>
</feature>
<feature type="binding site" evidence="5">
    <location>
        <position position="41"/>
    </location>
    <ligand>
        <name>(2E)-4-hydroxy-3-methylbut-2-enyl diphosphate</name>
        <dbReference type="ChEBI" id="CHEBI:128753"/>
    </ligand>
</feature>
<feature type="binding site" evidence="5">
    <location>
        <position position="227"/>
    </location>
    <ligand>
        <name>dimethylallyl diphosphate</name>
        <dbReference type="ChEBI" id="CHEBI:57623"/>
    </ligand>
</feature>
<keyword evidence="5" id="KW-0414">Isoprene biosynthesis</keyword>
<feature type="binding site" evidence="5">
    <location>
        <position position="269"/>
    </location>
    <ligand>
        <name>dimethylallyl diphosphate</name>
        <dbReference type="ChEBI" id="CHEBI:57623"/>
    </ligand>
</feature>
<sequence>MEIILANPRGFCAGVDRAIEIVNRAIEIFGAPIYVKHEVVHNKFVVDGLREKGAIFIEDLNDVPKDSTLIFSAHGVSQQVRRDAEARNLKVFDATCPLVTKVHMEVARHSRRNEECILIGHKGHPEVEGTMGQYDNPDSGIYLVEDEEDVAKLEVKNPEKLFYVTQTTLSVDDTQRLVEVLKDKFPNIQGPKKDDICYATQNRQDAVKQLAAVCDLILVVGAQNSSNSSRLQELSENEGTRSYLINNAGEIDPAWLEGVEKVGVTAGASAPEVLVKDVIQYLESQGGTNTQESDGVEENIVFVLPSELRPRESNLH</sequence>
<keyword evidence="7" id="KW-1185">Reference proteome</keyword>
<dbReference type="GO" id="GO:0051745">
    <property type="term" value="F:4-hydroxy-3-methylbut-2-enyl diphosphate reductase activity"/>
    <property type="evidence" value="ECO:0007669"/>
    <property type="project" value="UniProtKB-UniRule"/>
</dbReference>
<feature type="binding site" evidence="5">
    <location>
        <position position="74"/>
    </location>
    <ligand>
        <name>isopentenyl diphosphate</name>
        <dbReference type="ChEBI" id="CHEBI:128769"/>
    </ligand>
</feature>
<evidence type="ECO:0000313" key="7">
    <source>
        <dbReference type="Proteomes" id="UP000247689"/>
    </source>
</evidence>
<dbReference type="NCBIfam" id="TIGR00216">
    <property type="entry name" value="ispH_lytB"/>
    <property type="match status" value="1"/>
</dbReference>
<evidence type="ECO:0000256" key="3">
    <source>
        <dbReference type="ARBA" id="ARBA00023004"/>
    </source>
</evidence>
<feature type="binding site" evidence="5">
    <location>
        <position position="227"/>
    </location>
    <ligand>
        <name>isopentenyl diphosphate</name>
        <dbReference type="ChEBI" id="CHEBI:128769"/>
    </ligand>
</feature>
<dbReference type="HAMAP" id="MF_00191">
    <property type="entry name" value="IspH"/>
    <property type="match status" value="1"/>
</dbReference>
<protein>
    <recommendedName>
        <fullName evidence="5">4-hydroxy-3-methylbut-2-enyl diphosphate reductase</fullName>
        <shortName evidence="5">HMBPP reductase</shortName>
        <ecNumber evidence="5">1.17.7.4</ecNumber>
    </recommendedName>
</protein>
<dbReference type="EC" id="1.17.7.4" evidence="5"/>
<feature type="binding site" evidence="5">
    <location>
        <position position="227"/>
    </location>
    <ligand>
        <name>(2E)-4-hydroxy-3-methylbut-2-enyl diphosphate</name>
        <dbReference type="ChEBI" id="CHEBI:128753"/>
    </ligand>
</feature>
<feature type="binding site" evidence="5">
    <location>
        <position position="124"/>
    </location>
    <ligand>
        <name>(2E)-4-hydroxy-3-methylbut-2-enyl diphosphate</name>
        <dbReference type="ChEBI" id="CHEBI:128753"/>
    </ligand>
</feature>
<dbReference type="GO" id="GO:0046872">
    <property type="term" value="F:metal ion binding"/>
    <property type="evidence" value="ECO:0007669"/>
    <property type="project" value="UniProtKB-KW"/>
</dbReference>
<dbReference type="RefSeq" id="WP_110200779.1">
    <property type="nucleotide sequence ID" value="NZ_QICH01000002.1"/>
</dbReference>
<proteinExistence type="inferred from homology"/>
<evidence type="ECO:0000256" key="2">
    <source>
        <dbReference type="ARBA" id="ARBA00022723"/>
    </source>
</evidence>
<comment type="similarity">
    <text evidence="5">Belongs to the IspH family.</text>
</comment>
<keyword evidence="1 5" id="KW-0004">4Fe-4S</keyword>
<evidence type="ECO:0000256" key="5">
    <source>
        <dbReference type="HAMAP-Rule" id="MF_00191"/>
    </source>
</evidence>
<keyword evidence="4 5" id="KW-0411">Iron-sulfur</keyword>
<dbReference type="Pfam" id="PF02401">
    <property type="entry name" value="LYTB"/>
    <property type="match status" value="1"/>
</dbReference>
<comment type="caution">
    <text evidence="6">The sequence shown here is derived from an EMBL/GenBank/DDBJ whole genome shotgun (WGS) entry which is preliminary data.</text>
</comment>
<gene>
    <name evidence="5" type="primary">ispH</name>
    <name evidence="6" type="ORF">DL796_05855</name>
</gene>
<dbReference type="GO" id="GO:0051539">
    <property type="term" value="F:4 iron, 4 sulfur cluster binding"/>
    <property type="evidence" value="ECO:0007669"/>
    <property type="project" value="UniProtKB-UniRule"/>
</dbReference>
<dbReference type="NCBIfam" id="NF002188">
    <property type="entry name" value="PRK01045.1-2"/>
    <property type="match status" value="1"/>
</dbReference>
<feature type="binding site" evidence="5">
    <location>
        <position position="12"/>
    </location>
    <ligand>
        <name>[4Fe-4S] cluster</name>
        <dbReference type="ChEBI" id="CHEBI:49883"/>
    </ligand>
</feature>
<dbReference type="Gene3D" id="3.40.1010.20">
    <property type="entry name" value="4-hydroxy-3-methylbut-2-enyl diphosphate reductase, catalytic domain"/>
    <property type="match status" value="2"/>
</dbReference>
<keyword evidence="2 5" id="KW-0479">Metal-binding</keyword>
<reference evidence="6 7" key="1">
    <citation type="submission" date="2018-05" db="EMBL/GenBank/DDBJ databases">
        <title>Kangiella spongicola genome sequence.</title>
        <authorList>
            <person name="Maclea K.S."/>
            <person name="Goen A.E."/>
            <person name="Kelley C."/>
            <person name="Underriner A."/>
            <person name="Silverwood T."/>
            <person name="Trachtenberg A.M."/>
        </authorList>
    </citation>
    <scope>NUCLEOTIDE SEQUENCE [LARGE SCALE GENOMIC DNA]</scope>
    <source>
        <strain evidence="6 7">ATCC BAA-2076</strain>
    </source>
</reference>
<feature type="binding site" evidence="5">
    <location>
        <position position="197"/>
    </location>
    <ligand>
        <name>[4Fe-4S] cluster</name>
        <dbReference type="ChEBI" id="CHEBI:49883"/>
    </ligand>
</feature>
<feature type="binding site" evidence="5">
    <location>
        <position position="226"/>
    </location>
    <ligand>
        <name>isopentenyl diphosphate</name>
        <dbReference type="ChEBI" id="CHEBI:128769"/>
    </ligand>
</feature>
<dbReference type="UniPathway" id="UPA00059">
    <property type="reaction ID" value="UER00105"/>
</dbReference>
<comment type="pathway">
    <text evidence="5">Isoprenoid biosynthesis; isopentenyl diphosphate biosynthesis via DXP pathway; isopentenyl diphosphate from 1-deoxy-D-xylulose 5-phosphate: step 6/6.</text>
</comment>
<feature type="binding site" evidence="5">
    <location>
        <position position="74"/>
    </location>
    <ligand>
        <name>dimethylallyl diphosphate</name>
        <dbReference type="ChEBI" id="CHEBI:57623"/>
    </ligand>
</feature>
<dbReference type="GO" id="GO:0016114">
    <property type="term" value="P:terpenoid biosynthetic process"/>
    <property type="evidence" value="ECO:0007669"/>
    <property type="project" value="UniProtKB-UniRule"/>
</dbReference>
<feature type="binding site" evidence="5">
    <location>
        <position position="225"/>
    </location>
    <ligand>
        <name>isopentenyl diphosphate</name>
        <dbReference type="ChEBI" id="CHEBI:128769"/>
    </ligand>
</feature>
<comment type="catalytic activity">
    <reaction evidence="5">
        <text>dimethylallyl diphosphate + 2 oxidized [2Fe-2S]-[ferredoxin] + H2O = (2E)-4-hydroxy-3-methylbut-2-enyl diphosphate + 2 reduced [2Fe-2S]-[ferredoxin] + 2 H(+)</text>
        <dbReference type="Rhea" id="RHEA:24825"/>
        <dbReference type="Rhea" id="RHEA-COMP:10000"/>
        <dbReference type="Rhea" id="RHEA-COMP:10001"/>
        <dbReference type="ChEBI" id="CHEBI:15377"/>
        <dbReference type="ChEBI" id="CHEBI:15378"/>
        <dbReference type="ChEBI" id="CHEBI:33737"/>
        <dbReference type="ChEBI" id="CHEBI:33738"/>
        <dbReference type="ChEBI" id="CHEBI:57623"/>
        <dbReference type="ChEBI" id="CHEBI:128753"/>
        <dbReference type="EC" id="1.17.7.4"/>
    </reaction>
</comment>
<comment type="pathway">
    <text evidence="5">Isoprenoid biosynthesis; dimethylallyl diphosphate biosynthesis; dimethylallyl diphosphate from (2E)-4-hydroxy-3-methylbutenyl diphosphate: step 1/1.</text>
</comment>
<feature type="active site" description="Proton donor" evidence="5">
    <location>
        <position position="126"/>
    </location>
</feature>
<dbReference type="Proteomes" id="UP000247689">
    <property type="component" value="Unassembled WGS sequence"/>
</dbReference>
<feature type="binding site" evidence="5">
    <location>
        <position position="167"/>
    </location>
    <ligand>
        <name>(2E)-4-hydroxy-3-methylbut-2-enyl diphosphate</name>
        <dbReference type="ChEBI" id="CHEBI:128753"/>
    </ligand>
</feature>
<feature type="binding site" evidence="5">
    <location>
        <position position="225"/>
    </location>
    <ligand>
        <name>(2E)-4-hydroxy-3-methylbut-2-enyl diphosphate</name>
        <dbReference type="ChEBI" id="CHEBI:128753"/>
    </ligand>
</feature>
<accession>A0A318D179</accession>
<feature type="binding site" evidence="5">
    <location>
        <position position="269"/>
    </location>
    <ligand>
        <name>(2E)-4-hydroxy-3-methylbut-2-enyl diphosphate</name>
        <dbReference type="ChEBI" id="CHEBI:128753"/>
    </ligand>
</feature>
<dbReference type="NCBIfam" id="NF002190">
    <property type="entry name" value="PRK01045.1-4"/>
    <property type="match status" value="1"/>
</dbReference>
<dbReference type="GO" id="GO:0019288">
    <property type="term" value="P:isopentenyl diphosphate biosynthetic process, methylerythritol 4-phosphate pathway"/>
    <property type="evidence" value="ECO:0007669"/>
    <property type="project" value="UniProtKB-UniRule"/>
</dbReference>
<organism evidence="6 7">
    <name type="scientific">Kangiella spongicola</name>
    <dbReference type="NCBI Taxonomy" id="796379"/>
    <lineage>
        <taxon>Bacteria</taxon>
        <taxon>Pseudomonadati</taxon>
        <taxon>Pseudomonadota</taxon>
        <taxon>Gammaproteobacteria</taxon>
        <taxon>Kangiellales</taxon>
        <taxon>Kangiellaceae</taxon>
        <taxon>Kangiella</taxon>
    </lineage>
</organism>
<name>A0A318D179_9GAMM</name>
<feature type="binding site" evidence="5">
    <location>
        <position position="226"/>
    </location>
    <ligand>
        <name>dimethylallyl diphosphate</name>
        <dbReference type="ChEBI" id="CHEBI:57623"/>
    </ligand>
</feature>
<dbReference type="PANTHER" id="PTHR30426:SF0">
    <property type="entry name" value="4-HYDROXY-3-METHYLBUT-2-ENYL DIPHOSPHATE REDUCTASE"/>
    <property type="match status" value="1"/>
</dbReference>